<evidence type="ECO:0000259" key="2">
    <source>
        <dbReference type="Pfam" id="PF07883"/>
    </source>
</evidence>
<dbReference type="Pfam" id="PF07883">
    <property type="entry name" value="Cupin_2"/>
    <property type="match status" value="1"/>
</dbReference>
<organism evidence="3 4">
    <name type="scientific">Halovivax asiaticus JCM 14624</name>
    <dbReference type="NCBI Taxonomy" id="1227490"/>
    <lineage>
        <taxon>Archaea</taxon>
        <taxon>Methanobacteriati</taxon>
        <taxon>Methanobacteriota</taxon>
        <taxon>Stenosarchaea group</taxon>
        <taxon>Halobacteria</taxon>
        <taxon>Halobacteriales</taxon>
        <taxon>Natrialbaceae</taxon>
        <taxon>Halovivax</taxon>
    </lineage>
</organism>
<dbReference type="InterPro" id="IPR014710">
    <property type="entry name" value="RmlC-like_jellyroll"/>
</dbReference>
<dbReference type="GO" id="GO:0046872">
    <property type="term" value="F:metal ion binding"/>
    <property type="evidence" value="ECO:0007669"/>
    <property type="project" value="UniProtKB-KW"/>
</dbReference>
<dbReference type="PANTHER" id="PTHR35848">
    <property type="entry name" value="OXALATE-BINDING PROTEIN"/>
    <property type="match status" value="1"/>
</dbReference>
<dbReference type="RefSeq" id="WP_007702665.1">
    <property type="nucleotide sequence ID" value="NZ_AOIQ01000017.1"/>
</dbReference>
<sequence>MPTTANYTDVDATAGALHFMRDELDCEELGFSVLECDPEWEGMEHDHAEDGQEEVYYLVDGNATVTVESEEISMEPGDAIRLAPEETRQIRNGDTTSTFVMAGAP</sequence>
<dbReference type="PATRIC" id="fig|1227490.4.peg.2412"/>
<dbReference type="InterPro" id="IPR013096">
    <property type="entry name" value="Cupin_2"/>
</dbReference>
<feature type="domain" description="Cupin type-2" evidence="2">
    <location>
        <begin position="43"/>
        <end position="96"/>
    </location>
</feature>
<protein>
    <submittedName>
        <fullName evidence="3">Cupin</fullName>
    </submittedName>
</protein>
<dbReference type="SUPFAM" id="SSF51182">
    <property type="entry name" value="RmlC-like cupins"/>
    <property type="match status" value="1"/>
</dbReference>
<keyword evidence="1" id="KW-0479">Metal-binding</keyword>
<keyword evidence="4" id="KW-1185">Reference proteome</keyword>
<dbReference type="Proteomes" id="UP000011560">
    <property type="component" value="Unassembled WGS sequence"/>
</dbReference>
<dbReference type="AlphaFoldDB" id="M0BGV7"/>
<dbReference type="Gene3D" id="2.60.120.10">
    <property type="entry name" value="Jelly Rolls"/>
    <property type="match status" value="1"/>
</dbReference>
<dbReference type="EMBL" id="AOIQ01000017">
    <property type="protein sequence ID" value="ELZ09503.1"/>
    <property type="molecule type" value="Genomic_DNA"/>
</dbReference>
<reference evidence="3 4" key="1">
    <citation type="journal article" date="2014" name="PLoS Genet.">
        <title>Phylogenetically driven sequencing of extremely halophilic archaea reveals strategies for static and dynamic osmo-response.</title>
        <authorList>
            <person name="Becker E.A."/>
            <person name="Seitzer P.M."/>
            <person name="Tritt A."/>
            <person name="Larsen D."/>
            <person name="Krusor M."/>
            <person name="Yao A.I."/>
            <person name="Wu D."/>
            <person name="Madern D."/>
            <person name="Eisen J.A."/>
            <person name="Darling A.E."/>
            <person name="Facciotti M.T."/>
        </authorList>
    </citation>
    <scope>NUCLEOTIDE SEQUENCE [LARGE SCALE GENOMIC DNA]</scope>
    <source>
        <strain evidence="3 4">JCM 14624</strain>
    </source>
</reference>
<evidence type="ECO:0000313" key="3">
    <source>
        <dbReference type="EMBL" id="ELZ09503.1"/>
    </source>
</evidence>
<name>M0BGV7_9EURY</name>
<accession>M0BGV7</accession>
<dbReference type="InterPro" id="IPR011051">
    <property type="entry name" value="RmlC_Cupin_sf"/>
</dbReference>
<dbReference type="InterPro" id="IPR051610">
    <property type="entry name" value="GPI/OXD"/>
</dbReference>
<evidence type="ECO:0000256" key="1">
    <source>
        <dbReference type="ARBA" id="ARBA00022723"/>
    </source>
</evidence>
<gene>
    <name evidence="3" type="ORF">C479_11815</name>
</gene>
<proteinExistence type="predicted"/>
<comment type="caution">
    <text evidence="3">The sequence shown here is derived from an EMBL/GenBank/DDBJ whole genome shotgun (WGS) entry which is preliminary data.</text>
</comment>
<dbReference type="PANTHER" id="PTHR35848:SF9">
    <property type="entry name" value="SLL1358 PROTEIN"/>
    <property type="match status" value="1"/>
</dbReference>
<dbReference type="OrthoDB" id="305577at2157"/>
<evidence type="ECO:0000313" key="4">
    <source>
        <dbReference type="Proteomes" id="UP000011560"/>
    </source>
</evidence>
<dbReference type="STRING" id="1227490.C479_11815"/>